<proteinExistence type="predicted"/>
<feature type="transmembrane region" description="Helical" evidence="5">
    <location>
        <begin position="295"/>
        <end position="314"/>
    </location>
</feature>
<keyword evidence="5" id="KW-0472">Membrane</keyword>
<sequence>MNIARIAWPLCGASLVLAVVAGWLALRNGASVADVSHLPSVAACAVTGGLIMRRRPGNPVGPLLLGSALGFALLECCGQAAVRTGSAVLAWPQTWLWVPSNLGLALVPAYFPDGRLPQRWRPAVWGLLVVAAVAAVTGALLPGTNDQVRPQAPANPLGVAAFAGVAPVAEAVFTIAAGVVFVVGAGAVALHTRTLTGARRQQARWLAYAVGLVALVVLGRLAAGLLDARPDRIWPLADEPWDVVGGLSIVLIPAGIGIAVLRHRLFDIDLLISRTVVFVALSAGVAGAYLLVVGVLGASSVVAAVVAALVFGALRQWLQRRVNLLVYGERDDPYTVLARLGERLAQVPDPGAILETGTATVREALQLSYVGIEVSGGRSYELGTRPPNPAALPLVAGGEPVGTLLLGPRPGEAALGPRDLRLLEDLARHIGVAVQAVRFSADLRRSREQLVVAREEERRRLRRDLHDGLGPTLAGLTMRAEAAQEIGGEEAKRLLEEIVADARTAVADVRRLVEGLRPPALDTLGLVGALRSHLAGWSGTGGPRVTVDAPEDLSGLPAAALLPAATEVAAYRIALEALANARRHAGATAVRLRLRLDEGWLVLVVTDDGHGTPTVAPGATVTGGVGMHSMRERAEELGGTLSVTSSPSGTSVSARLPLEVGP</sequence>
<evidence type="ECO:0000313" key="8">
    <source>
        <dbReference type="Proteomes" id="UP001059617"/>
    </source>
</evidence>
<feature type="transmembrane region" description="Helical" evidence="5">
    <location>
        <begin position="268"/>
        <end position="289"/>
    </location>
</feature>
<dbReference type="PANTHER" id="PTHR24421:SF61">
    <property type="entry name" value="OXYGEN SENSOR HISTIDINE KINASE NREB"/>
    <property type="match status" value="1"/>
</dbReference>
<feature type="transmembrane region" description="Helical" evidence="5">
    <location>
        <begin position="94"/>
        <end position="111"/>
    </location>
</feature>
<dbReference type="SMART" id="SM00387">
    <property type="entry name" value="HATPase_c"/>
    <property type="match status" value="1"/>
</dbReference>
<dbReference type="Pfam" id="PF02518">
    <property type="entry name" value="HATPase_c"/>
    <property type="match status" value="1"/>
</dbReference>
<gene>
    <name evidence="7" type="ORF">Dfulv_24255</name>
</gene>
<evidence type="ECO:0000256" key="2">
    <source>
        <dbReference type="ARBA" id="ARBA00022777"/>
    </source>
</evidence>
<dbReference type="Gene3D" id="3.30.565.10">
    <property type="entry name" value="Histidine kinase-like ATPase, C-terminal domain"/>
    <property type="match status" value="1"/>
</dbReference>
<dbReference type="InterPro" id="IPR036890">
    <property type="entry name" value="HATPase_C_sf"/>
</dbReference>
<evidence type="ECO:0000313" key="7">
    <source>
        <dbReference type="EMBL" id="UWP87183.1"/>
    </source>
</evidence>
<feature type="transmembrane region" description="Helical" evidence="5">
    <location>
        <begin position="7"/>
        <end position="26"/>
    </location>
</feature>
<feature type="region of interest" description="Disordered" evidence="4">
    <location>
        <begin position="637"/>
        <end position="662"/>
    </location>
</feature>
<accession>A0ABY5WAV2</accession>
<evidence type="ECO:0000256" key="4">
    <source>
        <dbReference type="SAM" id="MobiDB-lite"/>
    </source>
</evidence>
<feature type="transmembrane region" description="Helical" evidence="5">
    <location>
        <begin position="63"/>
        <end position="82"/>
    </location>
</feature>
<evidence type="ECO:0000256" key="3">
    <source>
        <dbReference type="ARBA" id="ARBA00023012"/>
    </source>
</evidence>
<evidence type="ECO:0000259" key="6">
    <source>
        <dbReference type="PROSITE" id="PS50109"/>
    </source>
</evidence>
<dbReference type="PROSITE" id="PS50109">
    <property type="entry name" value="HIS_KIN"/>
    <property type="match status" value="1"/>
</dbReference>
<organism evidence="7 8">
    <name type="scientific">Dactylosporangium fulvum</name>
    <dbReference type="NCBI Taxonomy" id="53359"/>
    <lineage>
        <taxon>Bacteria</taxon>
        <taxon>Bacillati</taxon>
        <taxon>Actinomycetota</taxon>
        <taxon>Actinomycetes</taxon>
        <taxon>Micromonosporales</taxon>
        <taxon>Micromonosporaceae</taxon>
        <taxon>Dactylosporangium</taxon>
    </lineage>
</organism>
<keyword evidence="5" id="KW-0812">Transmembrane</keyword>
<protein>
    <submittedName>
        <fullName evidence="7">GAF domain-containing sensor histidine kinase</fullName>
    </submittedName>
</protein>
<keyword evidence="1" id="KW-0808">Transferase</keyword>
<dbReference type="Gene3D" id="1.20.5.1930">
    <property type="match status" value="1"/>
</dbReference>
<dbReference type="InterPro" id="IPR050482">
    <property type="entry name" value="Sensor_HK_TwoCompSys"/>
</dbReference>
<name>A0ABY5WAV2_9ACTN</name>
<feature type="transmembrane region" description="Helical" evidence="5">
    <location>
        <begin position="161"/>
        <end position="184"/>
    </location>
</feature>
<keyword evidence="5" id="KW-1133">Transmembrane helix</keyword>
<reference evidence="7" key="1">
    <citation type="submission" date="2021-04" db="EMBL/GenBank/DDBJ databases">
        <authorList>
            <person name="Hartkoorn R.C."/>
            <person name="Beaudoing E."/>
            <person name="Hot D."/>
        </authorList>
    </citation>
    <scope>NUCLEOTIDE SEQUENCE</scope>
    <source>
        <strain evidence="7">NRRL B-16292</strain>
    </source>
</reference>
<dbReference type="InterPro" id="IPR005467">
    <property type="entry name" value="His_kinase_dom"/>
</dbReference>
<dbReference type="Pfam" id="PF07730">
    <property type="entry name" value="HisKA_3"/>
    <property type="match status" value="1"/>
</dbReference>
<dbReference type="SUPFAM" id="SSF55781">
    <property type="entry name" value="GAF domain-like"/>
    <property type="match status" value="1"/>
</dbReference>
<reference evidence="7" key="2">
    <citation type="submission" date="2022-09" db="EMBL/GenBank/DDBJ databases">
        <title>Biosynthetic gene clusters of Dactylosporangioum fulvum.</title>
        <authorList>
            <person name="Caradec T."/>
        </authorList>
    </citation>
    <scope>NUCLEOTIDE SEQUENCE</scope>
    <source>
        <strain evidence="7">NRRL B-16292</strain>
    </source>
</reference>
<dbReference type="SUPFAM" id="SSF55874">
    <property type="entry name" value="ATPase domain of HSP90 chaperone/DNA topoisomerase II/histidine kinase"/>
    <property type="match status" value="1"/>
</dbReference>
<dbReference type="EMBL" id="CP073720">
    <property type="protein sequence ID" value="UWP87183.1"/>
    <property type="molecule type" value="Genomic_DNA"/>
</dbReference>
<keyword evidence="3" id="KW-0902">Two-component regulatory system</keyword>
<dbReference type="GO" id="GO:0016301">
    <property type="term" value="F:kinase activity"/>
    <property type="evidence" value="ECO:0007669"/>
    <property type="project" value="UniProtKB-KW"/>
</dbReference>
<dbReference type="Gene3D" id="3.30.450.40">
    <property type="match status" value="1"/>
</dbReference>
<dbReference type="InterPro" id="IPR011712">
    <property type="entry name" value="Sig_transdc_His_kin_sub3_dim/P"/>
</dbReference>
<dbReference type="InterPro" id="IPR003594">
    <property type="entry name" value="HATPase_dom"/>
</dbReference>
<dbReference type="InterPro" id="IPR029016">
    <property type="entry name" value="GAF-like_dom_sf"/>
</dbReference>
<dbReference type="Proteomes" id="UP001059617">
    <property type="component" value="Chromosome"/>
</dbReference>
<dbReference type="RefSeq" id="WP_259867121.1">
    <property type="nucleotide sequence ID" value="NZ_CP073720.1"/>
</dbReference>
<keyword evidence="8" id="KW-1185">Reference proteome</keyword>
<dbReference type="PANTHER" id="PTHR24421">
    <property type="entry name" value="NITRATE/NITRITE SENSOR PROTEIN NARX-RELATED"/>
    <property type="match status" value="1"/>
</dbReference>
<feature type="domain" description="Histidine kinase" evidence="6">
    <location>
        <begin position="572"/>
        <end position="660"/>
    </location>
</feature>
<feature type="transmembrane region" description="Helical" evidence="5">
    <location>
        <begin position="243"/>
        <end position="261"/>
    </location>
</feature>
<feature type="transmembrane region" description="Helical" evidence="5">
    <location>
        <begin position="123"/>
        <end position="141"/>
    </location>
</feature>
<evidence type="ECO:0000256" key="1">
    <source>
        <dbReference type="ARBA" id="ARBA00022679"/>
    </source>
</evidence>
<feature type="compositionally biased region" description="Low complexity" evidence="4">
    <location>
        <begin position="637"/>
        <end position="653"/>
    </location>
</feature>
<feature type="transmembrane region" description="Helical" evidence="5">
    <location>
        <begin position="205"/>
        <end position="223"/>
    </location>
</feature>
<dbReference type="CDD" id="cd16917">
    <property type="entry name" value="HATPase_UhpB-NarQ-NarX-like"/>
    <property type="match status" value="1"/>
</dbReference>
<keyword evidence="2 7" id="KW-0418">Kinase</keyword>
<evidence type="ECO:0000256" key="5">
    <source>
        <dbReference type="SAM" id="Phobius"/>
    </source>
</evidence>